<feature type="transmembrane region" description="Helical" evidence="2">
    <location>
        <begin position="331"/>
        <end position="350"/>
    </location>
</feature>
<feature type="compositionally biased region" description="Polar residues" evidence="1">
    <location>
        <begin position="489"/>
        <end position="499"/>
    </location>
</feature>
<organism evidence="3 4">
    <name type="scientific">Pseudozyma hubeiensis (strain SY62)</name>
    <name type="common">Yeast</name>
    <dbReference type="NCBI Taxonomy" id="1305764"/>
    <lineage>
        <taxon>Eukaryota</taxon>
        <taxon>Fungi</taxon>
        <taxon>Dikarya</taxon>
        <taxon>Basidiomycota</taxon>
        <taxon>Ustilaginomycotina</taxon>
        <taxon>Ustilaginomycetes</taxon>
        <taxon>Ustilaginales</taxon>
        <taxon>Ustilaginaceae</taxon>
        <taxon>Pseudozyma</taxon>
    </lineage>
</organism>
<feature type="transmembrane region" description="Helical" evidence="2">
    <location>
        <begin position="176"/>
        <end position="194"/>
    </location>
</feature>
<dbReference type="AlphaFoldDB" id="R9P647"/>
<dbReference type="HOGENOM" id="CLU_046739_0_0_1"/>
<keyword evidence="2" id="KW-1133">Transmembrane helix</keyword>
<evidence type="ECO:0008006" key="5">
    <source>
        <dbReference type="Google" id="ProtNLM"/>
    </source>
</evidence>
<evidence type="ECO:0000256" key="1">
    <source>
        <dbReference type="SAM" id="MobiDB-lite"/>
    </source>
</evidence>
<dbReference type="GO" id="GO:0016020">
    <property type="term" value="C:membrane"/>
    <property type="evidence" value="ECO:0007669"/>
    <property type="project" value="TreeGrafter"/>
</dbReference>
<accession>R9P647</accession>
<keyword evidence="4" id="KW-1185">Reference proteome</keyword>
<dbReference type="Proteomes" id="UP000014071">
    <property type="component" value="Unassembled WGS sequence"/>
</dbReference>
<name>R9P647_PSEHS</name>
<evidence type="ECO:0000313" key="3">
    <source>
        <dbReference type="EMBL" id="GAC96863.1"/>
    </source>
</evidence>
<feature type="compositionally biased region" description="Basic and acidic residues" evidence="1">
    <location>
        <begin position="379"/>
        <end position="393"/>
    </location>
</feature>
<keyword evidence="2" id="KW-0472">Membrane</keyword>
<feature type="transmembrane region" description="Helical" evidence="2">
    <location>
        <begin position="288"/>
        <end position="311"/>
    </location>
</feature>
<feature type="transmembrane region" description="Helical" evidence="2">
    <location>
        <begin position="206"/>
        <end position="225"/>
    </location>
</feature>
<dbReference type="GeneID" id="24109729"/>
<gene>
    <name evidence="3" type="ORF">PHSY_004447</name>
</gene>
<protein>
    <recommendedName>
        <fullName evidence="5">Vacuolar membrane protein</fullName>
    </recommendedName>
</protein>
<dbReference type="RefSeq" id="XP_012190450.1">
    <property type="nucleotide sequence ID" value="XM_012335060.1"/>
</dbReference>
<sequence length="517" mass="57295">MTKSALRCLNLAYARIPGRLPPPKATEQAEVANRNRGTGATLAELPKNPTGRAQATAASFIDSWHSQDPTLLDQHHHHQAAVASLIQLELHLWIWELSYIAAATASLLFEPTLTPTPSPIMGAPEVDGDNCKLMGPFALFVQAIMGILVIGSLVYKRQREKPKRKWKIWALDISKQMLGQLFVHILNVILSDFVASGGGENPCSLYFLNILVDTTVGVFFIYVALKYVTYYLTERLGLEGFVSGQYTPALPSIVPASSGEPGSSAQAGADRRAFRRGRPRIEYWLKQLASYLFVLFLMKMAVLVIFALFPFLFDVGSWILGFFGSHKDVQVLFSMALFPLAMNVLQFWLIDSLLRHNPYTSAYSKVNPDDEDFLNSSDRISHESHHESDDVGGRAHSIGEASDDEADDLDKRHIQPHASGSGRSRRRPSPQRSATFDEPYDYPPPSDVYGSVHKSPPLRPARPTDEMRRQASLTLSDAGSDQDADGRSIHQTLSDSKASLQRVEKHRLKQVGKDGGS</sequence>
<feature type="transmembrane region" description="Helical" evidence="2">
    <location>
        <begin position="133"/>
        <end position="155"/>
    </location>
</feature>
<evidence type="ECO:0000256" key="2">
    <source>
        <dbReference type="SAM" id="Phobius"/>
    </source>
</evidence>
<keyword evidence="2" id="KW-0812">Transmembrane</keyword>
<dbReference type="STRING" id="1305764.R9P647"/>
<dbReference type="InterPro" id="IPR022127">
    <property type="entry name" value="STIMATE/YPL162C"/>
</dbReference>
<reference evidence="4" key="1">
    <citation type="journal article" date="2013" name="Genome Announc.">
        <title>Draft genome sequence of the basidiomycetous yeast-like fungus Pseudozyma hubeiensis SY62, which produces an abundant amount of the biosurfactant mannosylerythritol lipids.</title>
        <authorList>
            <person name="Konishi M."/>
            <person name="Hatada Y."/>
            <person name="Horiuchi J."/>
        </authorList>
    </citation>
    <scope>NUCLEOTIDE SEQUENCE [LARGE SCALE GENOMIC DNA]</scope>
    <source>
        <strain evidence="4">SY62</strain>
    </source>
</reference>
<dbReference type="PANTHER" id="PTHR31735">
    <property type="entry name" value="VACUOLAR MEMBRANE PROTEIN YPL162C"/>
    <property type="match status" value="1"/>
</dbReference>
<dbReference type="OrthoDB" id="431202at2759"/>
<evidence type="ECO:0000313" key="4">
    <source>
        <dbReference type="Proteomes" id="UP000014071"/>
    </source>
</evidence>
<dbReference type="eggNOG" id="ENOG502S1HE">
    <property type="taxonomic scope" value="Eukaryota"/>
</dbReference>
<dbReference type="PANTHER" id="PTHR31735:SF1">
    <property type="entry name" value="VACUOLAR MEMBRANE PROTEIN YPL162C"/>
    <property type="match status" value="1"/>
</dbReference>
<feature type="transmembrane region" description="Helical" evidence="2">
    <location>
        <begin position="92"/>
        <end position="113"/>
    </location>
</feature>
<dbReference type="EMBL" id="DF238808">
    <property type="protein sequence ID" value="GAC96863.1"/>
    <property type="molecule type" value="Genomic_DNA"/>
</dbReference>
<feature type="region of interest" description="Disordered" evidence="1">
    <location>
        <begin position="374"/>
        <end position="517"/>
    </location>
</feature>
<dbReference type="Pfam" id="PF12400">
    <property type="entry name" value="STIMATE"/>
    <property type="match status" value="1"/>
</dbReference>
<proteinExistence type="predicted"/>